<evidence type="ECO:0000313" key="2">
    <source>
        <dbReference type="Proteomes" id="UP001595945"/>
    </source>
</evidence>
<comment type="caution">
    <text evidence="1">The sequence shown here is derived from an EMBL/GenBank/DDBJ whole genome shotgun (WGS) entry which is preliminary data.</text>
</comment>
<protein>
    <recommendedName>
        <fullName evidence="3">Secreted protein</fullName>
    </recommendedName>
</protein>
<reference evidence="1 2" key="1">
    <citation type="journal article" date="2019" name="Int. J. Syst. Evol. Microbiol.">
        <title>The Global Catalogue of Microorganisms (GCM) 10K type strain sequencing project: providing services to taxonomists for standard genome sequencing and annotation.</title>
        <authorList>
            <consortium name="The Broad Institute Genomics Platform"/>
            <consortium name="The Broad Institute Genome Sequencing Center for Infectious Disease"/>
            <person name="Wu L."/>
            <person name="Ma J."/>
        </authorList>
    </citation>
    <scope>NUCLEOTIDE SEQUENCE [LARGE SCALE GENOMIC DNA]</scope>
    <source>
        <strain evidence="1 2">XZYJ18</strain>
    </source>
</reference>
<name>A0ABD5PWS1_9EURY</name>
<dbReference type="Proteomes" id="UP001595945">
    <property type="component" value="Unassembled WGS sequence"/>
</dbReference>
<evidence type="ECO:0000313" key="1">
    <source>
        <dbReference type="EMBL" id="MFC4822807.1"/>
    </source>
</evidence>
<organism evidence="1 2">
    <name type="scientific">Halorussus aquaticus</name>
    <dbReference type="NCBI Taxonomy" id="2953748"/>
    <lineage>
        <taxon>Archaea</taxon>
        <taxon>Methanobacteriati</taxon>
        <taxon>Methanobacteriota</taxon>
        <taxon>Stenosarchaea group</taxon>
        <taxon>Halobacteria</taxon>
        <taxon>Halobacteriales</taxon>
        <taxon>Haladaptataceae</taxon>
        <taxon>Halorussus</taxon>
    </lineage>
</organism>
<dbReference type="RefSeq" id="WP_254267677.1">
    <property type="nucleotide sequence ID" value="NZ_CP100400.1"/>
</dbReference>
<dbReference type="AlphaFoldDB" id="A0ABD5PWS1"/>
<dbReference type="GeneID" id="73046151"/>
<evidence type="ECO:0008006" key="3">
    <source>
        <dbReference type="Google" id="ProtNLM"/>
    </source>
</evidence>
<dbReference type="EMBL" id="JBHSHT010000001">
    <property type="protein sequence ID" value="MFC4822807.1"/>
    <property type="molecule type" value="Genomic_DNA"/>
</dbReference>
<sequence>MEKFTTAVAGAFVLGLVAGAIGWAGFGAPVGTADSGPDAESPGYSLSTSGPDCLDVRPHGGWVHEVAVGESFAVTLNATVVHDPGRTVSANVSRTTPGTYRIALETVADGREVSKAAANDSRREGCRVATHVRLGTGLPTDYRQFDVTVNGHLLLTVENEDTTGDLYQLPNPVNATASAE</sequence>
<proteinExistence type="predicted"/>
<gene>
    <name evidence="1" type="ORF">ACFO9K_00890</name>
</gene>
<accession>A0ABD5PWS1</accession>
<keyword evidence="2" id="KW-1185">Reference proteome</keyword>